<protein>
    <submittedName>
        <fullName evidence="2">Uncharacterized protein</fullName>
    </submittedName>
</protein>
<dbReference type="EnsemblProtists" id="HpaT809480">
    <property type="protein sequence ID" value="HpaP809480"/>
    <property type="gene ID" value="HpaG809480"/>
</dbReference>
<organism evidence="2 3">
    <name type="scientific">Hyaloperonospora arabidopsidis (strain Emoy2)</name>
    <name type="common">Downy mildew agent</name>
    <name type="synonym">Peronospora arabidopsidis</name>
    <dbReference type="NCBI Taxonomy" id="559515"/>
    <lineage>
        <taxon>Eukaryota</taxon>
        <taxon>Sar</taxon>
        <taxon>Stramenopiles</taxon>
        <taxon>Oomycota</taxon>
        <taxon>Peronosporomycetes</taxon>
        <taxon>Peronosporales</taxon>
        <taxon>Peronosporaceae</taxon>
        <taxon>Hyaloperonospora</taxon>
    </lineage>
</organism>
<dbReference type="AlphaFoldDB" id="M4BSP6"/>
<dbReference type="Proteomes" id="UP000011713">
    <property type="component" value="Unassembled WGS sequence"/>
</dbReference>
<evidence type="ECO:0000256" key="1">
    <source>
        <dbReference type="SAM" id="Phobius"/>
    </source>
</evidence>
<evidence type="ECO:0000313" key="2">
    <source>
        <dbReference type="EnsemblProtists" id="HpaP809480"/>
    </source>
</evidence>
<keyword evidence="1" id="KW-0812">Transmembrane</keyword>
<dbReference type="InParanoid" id="M4BSP6"/>
<name>M4BSP6_HYAAE</name>
<keyword evidence="1" id="KW-1133">Transmembrane helix</keyword>
<keyword evidence="1" id="KW-0472">Membrane</keyword>
<dbReference type="VEuPathDB" id="FungiDB:HpaG809480"/>
<reference evidence="2" key="2">
    <citation type="submission" date="2015-06" db="UniProtKB">
        <authorList>
            <consortium name="EnsemblProtists"/>
        </authorList>
    </citation>
    <scope>IDENTIFICATION</scope>
    <source>
        <strain evidence="2">Emoy2</strain>
    </source>
</reference>
<feature type="transmembrane region" description="Helical" evidence="1">
    <location>
        <begin position="59"/>
        <end position="79"/>
    </location>
</feature>
<keyword evidence="3" id="KW-1185">Reference proteome</keyword>
<dbReference type="HOGENOM" id="CLU_1931575_0_0_1"/>
<evidence type="ECO:0000313" key="3">
    <source>
        <dbReference type="Proteomes" id="UP000011713"/>
    </source>
</evidence>
<sequence length="131" mass="14672">MYDDFDHYRTEYIKSLAYLNIPHLLTHSSQYMLNYAVSLRVFCRGRAVLAATSCGRRRYNVVVTGVVVAATAVAVSVVISSDCIRQHLACDSLTVISGATPPAAVFDVLQNYFSYTYNVTGCLHYMIIYIR</sequence>
<reference evidence="3" key="1">
    <citation type="journal article" date="2010" name="Science">
        <title>Signatures of adaptation to obligate biotrophy in the Hyaloperonospora arabidopsidis genome.</title>
        <authorList>
            <person name="Baxter L."/>
            <person name="Tripathy S."/>
            <person name="Ishaque N."/>
            <person name="Boot N."/>
            <person name="Cabral A."/>
            <person name="Kemen E."/>
            <person name="Thines M."/>
            <person name="Ah-Fong A."/>
            <person name="Anderson R."/>
            <person name="Badejoko W."/>
            <person name="Bittner-Eddy P."/>
            <person name="Boore J.L."/>
            <person name="Chibucos M.C."/>
            <person name="Coates M."/>
            <person name="Dehal P."/>
            <person name="Delehaunty K."/>
            <person name="Dong S."/>
            <person name="Downton P."/>
            <person name="Dumas B."/>
            <person name="Fabro G."/>
            <person name="Fronick C."/>
            <person name="Fuerstenberg S.I."/>
            <person name="Fulton L."/>
            <person name="Gaulin E."/>
            <person name="Govers F."/>
            <person name="Hughes L."/>
            <person name="Humphray S."/>
            <person name="Jiang R.H."/>
            <person name="Judelson H."/>
            <person name="Kamoun S."/>
            <person name="Kyung K."/>
            <person name="Meijer H."/>
            <person name="Minx P."/>
            <person name="Morris P."/>
            <person name="Nelson J."/>
            <person name="Phuntumart V."/>
            <person name="Qutob D."/>
            <person name="Rehmany A."/>
            <person name="Rougon-Cardoso A."/>
            <person name="Ryden P."/>
            <person name="Torto-Alalibo T."/>
            <person name="Studholme D."/>
            <person name="Wang Y."/>
            <person name="Win J."/>
            <person name="Wood J."/>
            <person name="Clifton S.W."/>
            <person name="Rogers J."/>
            <person name="Van den Ackerveken G."/>
            <person name="Jones J.D."/>
            <person name="McDowell J.M."/>
            <person name="Beynon J."/>
            <person name="Tyler B.M."/>
        </authorList>
    </citation>
    <scope>NUCLEOTIDE SEQUENCE [LARGE SCALE GENOMIC DNA]</scope>
    <source>
        <strain evidence="3">Emoy2</strain>
    </source>
</reference>
<accession>M4BSP6</accession>
<proteinExistence type="predicted"/>
<dbReference type="EMBL" id="JH597779">
    <property type="status" value="NOT_ANNOTATED_CDS"/>
    <property type="molecule type" value="Genomic_DNA"/>
</dbReference>